<dbReference type="Proteomes" id="UP000887575">
    <property type="component" value="Unassembled WGS sequence"/>
</dbReference>
<keyword evidence="1" id="KW-0812">Transmembrane</keyword>
<evidence type="ECO:0000313" key="4">
    <source>
        <dbReference type="WBParaSite" id="MBELARI_LOCUS4915"/>
    </source>
</evidence>
<feature type="transmembrane region" description="Helical" evidence="1">
    <location>
        <begin position="53"/>
        <end position="73"/>
    </location>
</feature>
<dbReference type="WBParaSite" id="MBELARI_LOCUS4915">
    <property type="protein sequence ID" value="MBELARI_LOCUS4915"/>
    <property type="gene ID" value="MBELARI_LOCUS4915"/>
</dbReference>
<name>A0AAF3J9K3_9BILA</name>
<feature type="transmembrane region" description="Helical" evidence="1">
    <location>
        <begin position="138"/>
        <end position="159"/>
    </location>
</feature>
<reference evidence="3 4" key="1">
    <citation type="submission" date="2024-02" db="UniProtKB">
        <authorList>
            <consortium name="WormBaseParasite"/>
        </authorList>
    </citation>
    <scope>IDENTIFICATION</scope>
</reference>
<dbReference type="AlphaFoldDB" id="A0AAF3J9K3"/>
<dbReference type="WBParaSite" id="MBELARI_LOCUS11031">
    <property type="protein sequence ID" value="MBELARI_LOCUS11031"/>
    <property type="gene ID" value="MBELARI_LOCUS11031"/>
</dbReference>
<proteinExistence type="predicted"/>
<organism evidence="2 4">
    <name type="scientific">Mesorhabditis belari</name>
    <dbReference type="NCBI Taxonomy" id="2138241"/>
    <lineage>
        <taxon>Eukaryota</taxon>
        <taxon>Metazoa</taxon>
        <taxon>Ecdysozoa</taxon>
        <taxon>Nematoda</taxon>
        <taxon>Chromadorea</taxon>
        <taxon>Rhabditida</taxon>
        <taxon>Rhabditina</taxon>
        <taxon>Rhabditomorpha</taxon>
        <taxon>Rhabditoidea</taxon>
        <taxon>Rhabditidae</taxon>
        <taxon>Mesorhabditinae</taxon>
        <taxon>Mesorhabditis</taxon>
    </lineage>
</organism>
<keyword evidence="1" id="KW-0472">Membrane</keyword>
<sequence length="193" mass="22195">MFYQGSVSVIISGESNEPVHYSPSPVPFLLNLFLKYTPFHVTPIKRAKLLEKVFRLSYFVVGIGVLLVPIGLYFMNDYKIWSLDWFLNLNFVCWSFIGFLAGLQLTRWSLAGLETSIHSTTRKFSVVKKDLRKDTSCLNFRLKFFIFPLMVLSMSVSFAKTPILEAKMNGFSKPRLSSSRRLQFGQKNKNQSV</sequence>
<evidence type="ECO:0000256" key="1">
    <source>
        <dbReference type="SAM" id="Phobius"/>
    </source>
</evidence>
<evidence type="ECO:0000313" key="2">
    <source>
        <dbReference type="Proteomes" id="UP000887575"/>
    </source>
</evidence>
<accession>A0AAF3J9K3</accession>
<evidence type="ECO:0000313" key="3">
    <source>
        <dbReference type="WBParaSite" id="MBELARI_LOCUS11031"/>
    </source>
</evidence>
<feature type="transmembrane region" description="Helical" evidence="1">
    <location>
        <begin position="85"/>
        <end position="103"/>
    </location>
</feature>
<keyword evidence="1" id="KW-1133">Transmembrane helix</keyword>
<protein>
    <submittedName>
        <fullName evidence="3 4">Uncharacterized protein</fullName>
    </submittedName>
</protein>
<keyword evidence="2" id="KW-1185">Reference proteome</keyword>